<evidence type="ECO:0000259" key="2">
    <source>
        <dbReference type="SMART" id="SM00382"/>
    </source>
</evidence>
<evidence type="ECO:0000313" key="3">
    <source>
        <dbReference type="EMBL" id="SEA64820.1"/>
    </source>
</evidence>
<dbReference type="Gene3D" id="1.20.5.170">
    <property type="match status" value="1"/>
</dbReference>
<evidence type="ECO:0000256" key="1">
    <source>
        <dbReference type="ARBA" id="ARBA00009625"/>
    </source>
</evidence>
<dbReference type="Gene3D" id="1.10.287.130">
    <property type="match status" value="1"/>
</dbReference>
<dbReference type="CDD" id="cd03114">
    <property type="entry name" value="MMAA-like"/>
    <property type="match status" value="1"/>
</dbReference>
<dbReference type="RefSeq" id="WP_010260199.1">
    <property type="nucleotide sequence ID" value="NZ_CAEG01000005.1"/>
</dbReference>
<dbReference type="InterPro" id="IPR005129">
    <property type="entry name" value="GTPase_ArgK"/>
</dbReference>
<dbReference type="SMART" id="SM00382">
    <property type="entry name" value="AAA"/>
    <property type="match status" value="1"/>
</dbReference>
<name>A0A1H4CWV6_9BACT</name>
<dbReference type="InterPro" id="IPR027417">
    <property type="entry name" value="P-loop_NTPase"/>
</dbReference>
<sequence>MSFTKIDHYEKEYADMHHDTALNVTEGVEDQPIVSPYFKRRKKRALSTGEYVAGILAGNITTLSQAITLVESSNPAHYAQAQEIIEACLPHAGKSVRIGITGVPGAGKSTFIEAIGNMVVSLRHKLAVLAIDPSSERSGGSILGDKTRMESICNNPSVFVRPSPSAGSLGGVARKTRETIVLCEAAGFDVIFIETVGVGQSETAVHSMVDLFMLLQISGAGDELQGIKRGIMEMADLMVITKADGENIHKAELARTQFQGALRLFPVPESGWRPKVYTSSAVAKTGLEEVWKGVEEYLEHIEKNGYLQHNRNRQNKYWMYETINEALKESFYRDPAVEGRIGEYEKRVLEDRISSFIAAKELLAIYFKDTAGKSE</sequence>
<protein>
    <submittedName>
        <fullName evidence="3">Methylmalonyl-CoA mutase metallochaperone MeaB</fullName>
    </submittedName>
</protein>
<feature type="domain" description="AAA+ ATPase" evidence="2">
    <location>
        <begin position="94"/>
        <end position="253"/>
    </location>
</feature>
<dbReference type="InterPro" id="IPR003593">
    <property type="entry name" value="AAA+_ATPase"/>
</dbReference>
<organism evidence="3 4">
    <name type="scientific">Alistipes timonensis JC136</name>
    <dbReference type="NCBI Taxonomy" id="1033731"/>
    <lineage>
        <taxon>Bacteria</taxon>
        <taxon>Pseudomonadati</taxon>
        <taxon>Bacteroidota</taxon>
        <taxon>Bacteroidia</taxon>
        <taxon>Bacteroidales</taxon>
        <taxon>Rikenellaceae</taxon>
        <taxon>Alistipes</taxon>
    </lineage>
</organism>
<accession>A0A1H4CWV6</accession>
<reference evidence="3 4" key="1">
    <citation type="submission" date="2016-10" db="EMBL/GenBank/DDBJ databases">
        <authorList>
            <person name="de Groot N.N."/>
        </authorList>
    </citation>
    <scope>NUCLEOTIDE SEQUENCE [LARGE SCALE GENOMIC DNA]</scope>
    <source>
        <strain evidence="3 4">DSM 25383</strain>
    </source>
</reference>
<dbReference type="PANTHER" id="PTHR23408:SF3">
    <property type="entry name" value="METHYLMALONIC ACIDURIA TYPE A PROTEIN, MITOCHONDRIAL"/>
    <property type="match status" value="1"/>
</dbReference>
<keyword evidence="4" id="KW-1185">Reference proteome</keyword>
<dbReference type="PANTHER" id="PTHR23408">
    <property type="entry name" value="METHYLMALONYL-COA MUTASE"/>
    <property type="match status" value="1"/>
</dbReference>
<evidence type="ECO:0000313" key="4">
    <source>
        <dbReference type="Proteomes" id="UP000183253"/>
    </source>
</evidence>
<comment type="similarity">
    <text evidence="1">Belongs to the SIMIBI class G3E GTPase family. ArgK/MeaB subfamily.</text>
</comment>
<gene>
    <name evidence="3" type="ORF">SAMN05444145_10547</name>
</gene>
<dbReference type="GO" id="GO:0005525">
    <property type="term" value="F:GTP binding"/>
    <property type="evidence" value="ECO:0007669"/>
    <property type="project" value="InterPro"/>
</dbReference>
<dbReference type="Gene3D" id="3.40.50.300">
    <property type="entry name" value="P-loop containing nucleotide triphosphate hydrolases"/>
    <property type="match status" value="1"/>
</dbReference>
<dbReference type="AlphaFoldDB" id="A0A1H4CWV6"/>
<dbReference type="NCBIfam" id="NF006958">
    <property type="entry name" value="PRK09435.1"/>
    <property type="match status" value="1"/>
</dbReference>
<dbReference type="EMBL" id="FNRI01000005">
    <property type="protein sequence ID" value="SEA64820.1"/>
    <property type="molecule type" value="Genomic_DNA"/>
</dbReference>
<dbReference type="GO" id="GO:0003924">
    <property type="term" value="F:GTPase activity"/>
    <property type="evidence" value="ECO:0007669"/>
    <property type="project" value="InterPro"/>
</dbReference>
<dbReference type="Pfam" id="PF03308">
    <property type="entry name" value="MeaB"/>
    <property type="match status" value="1"/>
</dbReference>
<dbReference type="Proteomes" id="UP000183253">
    <property type="component" value="Unassembled WGS sequence"/>
</dbReference>
<proteinExistence type="inferred from homology"/>
<dbReference type="STRING" id="1033731.SAMN05444145_10547"/>
<dbReference type="OrthoDB" id="9778292at2"/>
<dbReference type="SUPFAM" id="SSF52540">
    <property type="entry name" value="P-loop containing nucleoside triphosphate hydrolases"/>
    <property type="match status" value="1"/>
</dbReference>
<dbReference type="NCBIfam" id="TIGR00750">
    <property type="entry name" value="lao"/>
    <property type="match status" value="1"/>
</dbReference>
<dbReference type="GO" id="GO:0005737">
    <property type="term" value="C:cytoplasm"/>
    <property type="evidence" value="ECO:0007669"/>
    <property type="project" value="TreeGrafter"/>
</dbReference>